<evidence type="ECO:0000256" key="2">
    <source>
        <dbReference type="ARBA" id="ARBA00022517"/>
    </source>
</evidence>
<gene>
    <name evidence="9" type="primary">ybeY</name>
    <name evidence="10" type="ORF">CL176_07870</name>
</gene>
<dbReference type="KEGG" id="abae:CL176_07870"/>
<evidence type="ECO:0000256" key="6">
    <source>
        <dbReference type="ARBA" id="ARBA00022759"/>
    </source>
</evidence>
<keyword evidence="7 9" id="KW-0378">Hydrolase</keyword>
<dbReference type="InterPro" id="IPR023091">
    <property type="entry name" value="MetalPrtase_cat_dom_sf_prd"/>
</dbReference>
<sequence>MNVTIIDEGNYLNEQESDLLRNILTEAGKALKLPEDAEVDVSIVSNEAIHALNQQYRQVDRPTDVLSFPLEEGEDELDLAFGDLLKVLNMPRHLGDIVISYPRMQEQAEEYGHSQARELAFLAVHGFLHLNGYDHQTPQEEAEMFGIQEKVLDNYGLSR</sequence>
<comment type="subcellular location">
    <subcellularLocation>
        <location evidence="9">Cytoplasm</location>
    </subcellularLocation>
</comment>
<feature type="binding site" evidence="9">
    <location>
        <position position="135"/>
    </location>
    <ligand>
        <name>Zn(2+)</name>
        <dbReference type="ChEBI" id="CHEBI:29105"/>
        <note>catalytic</note>
    </ligand>
</feature>
<dbReference type="AlphaFoldDB" id="A0A347WLG4"/>
<dbReference type="GO" id="GO:0004521">
    <property type="term" value="F:RNA endonuclease activity"/>
    <property type="evidence" value="ECO:0007669"/>
    <property type="project" value="UniProtKB-UniRule"/>
</dbReference>
<comment type="function">
    <text evidence="9">Single strand-specific metallo-endoribonuclease involved in late-stage 70S ribosome quality control and in maturation of the 3' terminus of the 16S rRNA.</text>
</comment>
<dbReference type="EMBL" id="CP023434">
    <property type="protein sequence ID" value="AXY25921.1"/>
    <property type="molecule type" value="Genomic_DNA"/>
</dbReference>
<dbReference type="GO" id="GO:0004222">
    <property type="term" value="F:metalloendopeptidase activity"/>
    <property type="evidence" value="ECO:0007669"/>
    <property type="project" value="InterPro"/>
</dbReference>
<evidence type="ECO:0000256" key="7">
    <source>
        <dbReference type="ARBA" id="ARBA00022801"/>
    </source>
</evidence>
<dbReference type="EC" id="3.1.-.-" evidence="9"/>
<dbReference type="Pfam" id="PF02130">
    <property type="entry name" value="YbeY"/>
    <property type="match status" value="1"/>
</dbReference>
<dbReference type="Gene3D" id="3.40.390.30">
    <property type="entry name" value="Metalloproteases ('zincins'), catalytic domain"/>
    <property type="match status" value="1"/>
</dbReference>
<dbReference type="Proteomes" id="UP000263232">
    <property type="component" value="Chromosome"/>
</dbReference>
<protein>
    <recommendedName>
        <fullName evidence="9">Endoribonuclease YbeY</fullName>
        <ecNumber evidence="9">3.1.-.-</ecNumber>
    </recommendedName>
</protein>
<organism evidence="10 11">
    <name type="scientific">Suicoccus acidiformans</name>
    <dbReference type="NCBI Taxonomy" id="2036206"/>
    <lineage>
        <taxon>Bacteria</taxon>
        <taxon>Bacillati</taxon>
        <taxon>Bacillota</taxon>
        <taxon>Bacilli</taxon>
        <taxon>Lactobacillales</taxon>
        <taxon>Aerococcaceae</taxon>
        <taxon>Suicoccus</taxon>
    </lineage>
</organism>
<evidence type="ECO:0000256" key="3">
    <source>
        <dbReference type="ARBA" id="ARBA00022552"/>
    </source>
</evidence>
<dbReference type="GO" id="GO:0006364">
    <property type="term" value="P:rRNA processing"/>
    <property type="evidence" value="ECO:0007669"/>
    <property type="project" value="UniProtKB-UniRule"/>
</dbReference>
<name>A0A347WLG4_9LACT</name>
<comment type="cofactor">
    <cofactor evidence="9">
        <name>Zn(2+)</name>
        <dbReference type="ChEBI" id="CHEBI:29105"/>
    </cofactor>
    <text evidence="9">Binds 1 zinc ion.</text>
</comment>
<dbReference type="GO" id="GO:0008270">
    <property type="term" value="F:zinc ion binding"/>
    <property type="evidence" value="ECO:0007669"/>
    <property type="project" value="UniProtKB-UniRule"/>
</dbReference>
<evidence type="ECO:0000256" key="8">
    <source>
        <dbReference type="ARBA" id="ARBA00022833"/>
    </source>
</evidence>
<evidence type="ECO:0000256" key="1">
    <source>
        <dbReference type="ARBA" id="ARBA00010875"/>
    </source>
</evidence>
<accession>A0A347WLG4</accession>
<keyword evidence="4 9" id="KW-0540">Nuclease</keyword>
<feature type="binding site" evidence="9">
    <location>
        <position position="125"/>
    </location>
    <ligand>
        <name>Zn(2+)</name>
        <dbReference type="ChEBI" id="CHEBI:29105"/>
        <note>catalytic</note>
    </ligand>
</feature>
<dbReference type="InterPro" id="IPR020549">
    <property type="entry name" value="YbeY_CS"/>
</dbReference>
<evidence type="ECO:0000313" key="11">
    <source>
        <dbReference type="Proteomes" id="UP000263232"/>
    </source>
</evidence>
<feature type="binding site" evidence="9">
    <location>
        <position position="129"/>
    </location>
    <ligand>
        <name>Zn(2+)</name>
        <dbReference type="ChEBI" id="CHEBI:29105"/>
        <note>catalytic</note>
    </ligand>
</feature>
<evidence type="ECO:0000256" key="4">
    <source>
        <dbReference type="ARBA" id="ARBA00022722"/>
    </source>
</evidence>
<keyword evidence="2 9" id="KW-0690">Ribosome biogenesis</keyword>
<dbReference type="GO" id="GO:0005737">
    <property type="term" value="C:cytoplasm"/>
    <property type="evidence" value="ECO:0007669"/>
    <property type="project" value="UniProtKB-SubCell"/>
</dbReference>
<dbReference type="PANTHER" id="PTHR46986">
    <property type="entry name" value="ENDORIBONUCLEASE YBEY, CHLOROPLASTIC"/>
    <property type="match status" value="1"/>
</dbReference>
<keyword evidence="6 9" id="KW-0255">Endonuclease</keyword>
<comment type="similarity">
    <text evidence="1 9">Belongs to the endoribonuclease YbeY family.</text>
</comment>
<dbReference type="SUPFAM" id="SSF55486">
    <property type="entry name" value="Metalloproteases ('zincins'), catalytic domain"/>
    <property type="match status" value="1"/>
</dbReference>
<keyword evidence="5 9" id="KW-0479">Metal-binding</keyword>
<proteinExistence type="inferred from homology"/>
<keyword evidence="8 9" id="KW-0862">Zinc</keyword>
<dbReference type="PANTHER" id="PTHR46986:SF1">
    <property type="entry name" value="ENDORIBONUCLEASE YBEY, CHLOROPLASTIC"/>
    <property type="match status" value="1"/>
</dbReference>
<dbReference type="NCBIfam" id="TIGR00043">
    <property type="entry name" value="rRNA maturation RNase YbeY"/>
    <property type="match status" value="1"/>
</dbReference>
<evidence type="ECO:0000256" key="9">
    <source>
        <dbReference type="HAMAP-Rule" id="MF_00009"/>
    </source>
</evidence>
<dbReference type="InterPro" id="IPR002036">
    <property type="entry name" value="YbeY"/>
</dbReference>
<dbReference type="OrthoDB" id="9807740at2"/>
<keyword evidence="11" id="KW-1185">Reference proteome</keyword>
<reference evidence="10 11" key="1">
    <citation type="submission" date="2017-09" db="EMBL/GenBank/DDBJ databases">
        <title>Complete genome sequence of Oxytococcus suis strain ZY16052.</title>
        <authorList>
            <person name="Li F."/>
        </authorList>
    </citation>
    <scope>NUCLEOTIDE SEQUENCE [LARGE SCALE GENOMIC DNA]</scope>
    <source>
        <strain evidence="10 11">ZY16052</strain>
    </source>
</reference>
<evidence type="ECO:0000256" key="5">
    <source>
        <dbReference type="ARBA" id="ARBA00022723"/>
    </source>
</evidence>
<keyword evidence="3 9" id="KW-0698">rRNA processing</keyword>
<dbReference type="HAMAP" id="MF_00009">
    <property type="entry name" value="Endoribonucl_YbeY"/>
    <property type="match status" value="1"/>
</dbReference>
<dbReference type="PROSITE" id="PS01306">
    <property type="entry name" value="UPF0054"/>
    <property type="match status" value="1"/>
</dbReference>
<dbReference type="RefSeq" id="WP_118990821.1">
    <property type="nucleotide sequence ID" value="NZ_CP023434.1"/>
</dbReference>
<evidence type="ECO:0000313" key="10">
    <source>
        <dbReference type="EMBL" id="AXY25921.1"/>
    </source>
</evidence>
<keyword evidence="9" id="KW-0963">Cytoplasm</keyword>